<dbReference type="SUPFAM" id="SSF103481">
    <property type="entry name" value="Multidrug resistance efflux transporter EmrE"/>
    <property type="match status" value="1"/>
</dbReference>
<keyword evidence="4 6" id="KW-0472">Membrane</keyword>
<dbReference type="Pfam" id="PF03151">
    <property type="entry name" value="TPT"/>
    <property type="match status" value="1"/>
</dbReference>
<feature type="transmembrane region" description="Helical" evidence="6">
    <location>
        <begin position="236"/>
        <end position="254"/>
    </location>
</feature>
<feature type="transmembrane region" description="Helical" evidence="6">
    <location>
        <begin position="289"/>
        <end position="310"/>
    </location>
</feature>
<feature type="transmembrane region" description="Helical" evidence="6">
    <location>
        <begin position="145"/>
        <end position="163"/>
    </location>
</feature>
<keyword evidence="3 6" id="KW-1133">Transmembrane helix</keyword>
<name>A0A7R9VU54_9CHLO</name>
<proteinExistence type="predicted"/>
<evidence type="ECO:0000256" key="3">
    <source>
        <dbReference type="ARBA" id="ARBA00022989"/>
    </source>
</evidence>
<feature type="transmembrane region" description="Helical" evidence="6">
    <location>
        <begin position="261"/>
        <end position="283"/>
    </location>
</feature>
<dbReference type="PANTHER" id="PTHR11132">
    <property type="entry name" value="SOLUTE CARRIER FAMILY 35"/>
    <property type="match status" value="1"/>
</dbReference>
<dbReference type="InterPro" id="IPR037185">
    <property type="entry name" value="EmrE-like"/>
</dbReference>
<feature type="region of interest" description="Disordered" evidence="5">
    <location>
        <begin position="330"/>
        <end position="352"/>
    </location>
</feature>
<feature type="transmembrane region" description="Helical" evidence="6">
    <location>
        <begin position="202"/>
        <end position="221"/>
    </location>
</feature>
<dbReference type="EMBL" id="HBEC01038100">
    <property type="protein sequence ID" value="CAD8304709.1"/>
    <property type="molecule type" value="Transcribed_RNA"/>
</dbReference>
<evidence type="ECO:0000256" key="5">
    <source>
        <dbReference type="SAM" id="MobiDB-lite"/>
    </source>
</evidence>
<reference evidence="8" key="1">
    <citation type="submission" date="2021-01" db="EMBL/GenBank/DDBJ databases">
        <authorList>
            <person name="Corre E."/>
            <person name="Pelletier E."/>
            <person name="Niang G."/>
            <person name="Scheremetjew M."/>
            <person name="Finn R."/>
            <person name="Kale V."/>
            <person name="Holt S."/>
            <person name="Cochrane G."/>
            <person name="Meng A."/>
            <person name="Brown T."/>
            <person name="Cohen L."/>
        </authorList>
    </citation>
    <scope>NUCLEOTIDE SEQUENCE</scope>
    <source>
        <strain evidence="8">CCMP219</strain>
    </source>
</reference>
<evidence type="ECO:0000256" key="6">
    <source>
        <dbReference type="SAM" id="Phobius"/>
    </source>
</evidence>
<evidence type="ECO:0000259" key="7">
    <source>
        <dbReference type="Pfam" id="PF03151"/>
    </source>
</evidence>
<sequence length="352" mass="37792">MSASPGPPTGILNALERTLVYKVFIILVYTGSNISLNMLNKWTLSLYGFRFPLAMSMAHMGFSFCALAPIMALPSFRSLHAVTLRKQWPGVLSIAGFFAVNVGFNNISLLNIPLSLNQVIRASIPVVAAAGSVFIEQKKPSSHEFFSLVVIVAGVAMACWEGQDQAASFYGIALCLIGTVSNGLMMSTIGKLMTEKLDALRLTFYTAPLACVLLLPFYFGMEHHALTQYQATHSTGYISLVLLGCINALVYNLVHVLVIKVTSAVTTTVIGEMKIVLILMLSAGLLDEAGIWTTKMLVGCTTAILGFCLYSHVRLQKSAQPAQQGPLIRGVPDLGGQERSPLMPGGKGTSEA</sequence>
<comment type="subcellular location">
    <subcellularLocation>
        <location evidence="1">Membrane</location>
        <topology evidence="1">Multi-pass membrane protein</topology>
    </subcellularLocation>
</comment>
<feature type="transmembrane region" description="Helical" evidence="6">
    <location>
        <begin position="51"/>
        <end position="71"/>
    </location>
</feature>
<accession>A0A7R9VU54</accession>
<feature type="transmembrane region" description="Helical" evidence="6">
    <location>
        <begin position="20"/>
        <end position="39"/>
    </location>
</feature>
<feature type="domain" description="Sugar phosphate transporter" evidence="7">
    <location>
        <begin position="25"/>
        <end position="311"/>
    </location>
</feature>
<dbReference type="GO" id="GO:0016020">
    <property type="term" value="C:membrane"/>
    <property type="evidence" value="ECO:0007669"/>
    <property type="project" value="UniProtKB-SubCell"/>
</dbReference>
<feature type="transmembrane region" description="Helical" evidence="6">
    <location>
        <begin position="169"/>
        <end position="190"/>
    </location>
</feature>
<dbReference type="InterPro" id="IPR050186">
    <property type="entry name" value="TPT_transporter"/>
</dbReference>
<dbReference type="InterPro" id="IPR004853">
    <property type="entry name" value="Sugar_P_trans_dom"/>
</dbReference>
<feature type="transmembrane region" description="Helical" evidence="6">
    <location>
        <begin position="91"/>
        <end position="112"/>
    </location>
</feature>
<evidence type="ECO:0000256" key="4">
    <source>
        <dbReference type="ARBA" id="ARBA00023136"/>
    </source>
</evidence>
<evidence type="ECO:0000256" key="2">
    <source>
        <dbReference type="ARBA" id="ARBA00022692"/>
    </source>
</evidence>
<protein>
    <recommendedName>
        <fullName evidence="7">Sugar phosphate transporter domain-containing protein</fullName>
    </recommendedName>
</protein>
<evidence type="ECO:0000256" key="1">
    <source>
        <dbReference type="ARBA" id="ARBA00004141"/>
    </source>
</evidence>
<dbReference type="AlphaFoldDB" id="A0A7R9VU54"/>
<evidence type="ECO:0000313" key="8">
    <source>
        <dbReference type="EMBL" id="CAD8304709.1"/>
    </source>
</evidence>
<organism evidence="8">
    <name type="scientific">Chlamydomonas euryale</name>
    <dbReference type="NCBI Taxonomy" id="1486919"/>
    <lineage>
        <taxon>Eukaryota</taxon>
        <taxon>Viridiplantae</taxon>
        <taxon>Chlorophyta</taxon>
        <taxon>core chlorophytes</taxon>
        <taxon>Chlorophyceae</taxon>
        <taxon>CS clade</taxon>
        <taxon>Chlamydomonadales</taxon>
        <taxon>Chlamydomonadaceae</taxon>
        <taxon>Chlamydomonas</taxon>
    </lineage>
</organism>
<keyword evidence="2 6" id="KW-0812">Transmembrane</keyword>
<gene>
    <name evidence="8" type="ORF">CEUR00632_LOCUS17714</name>
</gene>